<dbReference type="Proteomes" id="UP000281061">
    <property type="component" value="Unassembled WGS sequence"/>
</dbReference>
<feature type="non-terminal residue" evidence="1">
    <location>
        <position position="925"/>
    </location>
</feature>
<evidence type="ECO:0000313" key="1">
    <source>
        <dbReference type="EMBL" id="RMW56531.1"/>
    </source>
</evidence>
<protein>
    <recommendedName>
        <fullName evidence="3">Peptidase S74 domain-containing protein</fullName>
    </recommendedName>
</protein>
<accession>A0AB37RMP7</accession>
<comment type="caution">
    <text evidence="1">The sequence shown here is derived from an EMBL/GenBank/DDBJ whole genome shotgun (WGS) entry which is preliminary data.</text>
</comment>
<dbReference type="EMBL" id="RDCL01000034">
    <property type="protein sequence ID" value="RMW56531.1"/>
    <property type="molecule type" value="Genomic_DNA"/>
</dbReference>
<evidence type="ECO:0008006" key="3">
    <source>
        <dbReference type="Google" id="ProtNLM"/>
    </source>
</evidence>
<name>A0AB37RMP7_LACPE</name>
<dbReference type="AlphaFoldDB" id="A0AB37RMP7"/>
<evidence type="ECO:0000313" key="2">
    <source>
        <dbReference type="Proteomes" id="UP000281061"/>
    </source>
</evidence>
<proteinExistence type="predicted"/>
<sequence>MAESNATQVILTDDGLKIINAQNTADSAASQAGKADSAALIAQSMANDAKEAADSTYAYANSEIAVQSTATAKAQSTADNAFSQAQAVGSQASAEINNNSTATAKAQSAADNAFSQATIAIDTGKVTSQAVTDLKDGSKLTIADLENGLATKVANSEYASYKTQTASQIAQKVDNGDFSTYKTQTADLIASKVATKDFSAYQATTAKAISSKVESSDFNTYKTQTADLIDDKVSSSEYTSDKTQTASEIADRVSNSAFSTYQTQTASQIASKVDNGDFSTYKTQTADLIASKLATKDFSAYQATTAKSIESKVESSDFNTYKTQTADTISQTVTNAISNISIGGVNLLRNSDFNPIRAPWAYSTSHVTMEGNTENPVDVPANNKTILIRSKFDLAGNGSYDSQKGLTYSAPFVKAGTTYTFSAFVRGSTSETTSKWVAESNGTRFYFDIKPGEWQRVSGQITFQTDKRTLYIYQATAGTPKLLCISSPKLETGTMATDWSPAPEDLATQSQITQLSGDINLRVTKDDLIDQINLQAGKTLISSSGQLTLAADTIYFDTKKPVIIPSANITGTLTGKTINASTINGTTFHGGDMISNSNNTAGYYPMTITPDGAYNSTYFDSKVALRASVQSGAILYDYRSMLPNDNGKYIYSNTLINGQGVTIESGHTDTKDSTFNAKRTGRSYISLTPSGGLMLSGPNSNIDFAGMYMNPYGNIVGKSSSAYWQVSKAGNSNSGGGVTARFGIDTGDKGTINFYRPLFVDEIGGFTSSNGHALFIHGDDNGTSGSTGQMIFRKDGRSAQVVSASIYNRTYSGGSNVTVTSYGTLGRITSASKYKLDITKETSISPANKLLSIDMSSWIDKSSAEQLSDSKTNGTDLSEPEMNVFRHYGLIAEDLIKAGLDEFVIKGDNGQAEGIEYDRLWTVLI</sequence>
<gene>
    <name evidence="1" type="ORF">D6U17_02955</name>
</gene>
<reference evidence="1 2" key="1">
    <citation type="submission" date="2018-10" db="EMBL/GenBank/DDBJ databases">
        <title>Genome sequences of five Lactobacillus pentosus strains isolated from brines of traditionally fermented spanish-style green table olives and differences between them.</title>
        <authorList>
            <person name="Jimenez Diaz R."/>
        </authorList>
    </citation>
    <scope>NUCLEOTIDE SEQUENCE [LARGE SCALE GENOMIC DNA]</scope>
    <source>
        <strain evidence="1 2">IG8</strain>
    </source>
</reference>
<organism evidence="1 2">
    <name type="scientific">Lactiplantibacillus pentosus</name>
    <name type="common">Lactobacillus pentosus</name>
    <dbReference type="NCBI Taxonomy" id="1589"/>
    <lineage>
        <taxon>Bacteria</taxon>
        <taxon>Bacillati</taxon>
        <taxon>Bacillota</taxon>
        <taxon>Bacilli</taxon>
        <taxon>Lactobacillales</taxon>
        <taxon>Lactobacillaceae</taxon>
        <taxon>Lactiplantibacillus</taxon>
    </lineage>
</organism>